<dbReference type="EMBL" id="BAAABU010000022">
    <property type="protein sequence ID" value="GAA0254459.1"/>
    <property type="molecule type" value="Genomic_DNA"/>
</dbReference>
<dbReference type="PANTHER" id="PTHR43646">
    <property type="entry name" value="GLYCOSYLTRANSFERASE"/>
    <property type="match status" value="1"/>
</dbReference>
<dbReference type="Proteomes" id="UP001500416">
    <property type="component" value="Unassembled WGS sequence"/>
</dbReference>
<feature type="transmembrane region" description="Helical" evidence="1">
    <location>
        <begin position="328"/>
        <end position="348"/>
    </location>
</feature>
<proteinExistence type="predicted"/>
<protein>
    <recommendedName>
        <fullName evidence="2">Glycosyltransferase 2-like domain-containing protein</fullName>
    </recommendedName>
</protein>
<evidence type="ECO:0000313" key="4">
    <source>
        <dbReference type="Proteomes" id="UP001500416"/>
    </source>
</evidence>
<keyword evidence="1" id="KW-0812">Transmembrane</keyword>
<dbReference type="PANTHER" id="PTHR43646:SF3">
    <property type="entry name" value="SLR1566 PROTEIN"/>
    <property type="match status" value="1"/>
</dbReference>
<sequence length="364" mass="38213">MSKWGVLGATVTLARAVRTISTWRQVRELPREAVEDGSVTVVVPARDEAATIDRCLTGLRKQDYGDLRIVVVDDASTDGTADIVRRHAEDDPRVELVRSAGPPSGWAGKVHALHVGTADARSDWLLFVDADTEATPDLVGRLVAAATTAGVDLVSTAGRSTTANAGWWLLLPPVNALLFESASVDGTRGKALAIGHCVLVRREACERAGGWRAVAGSRSEDIDFATLVRDAGGRTRYVDGGGTLTTSGLATFGATYRSMRKSLAAGVAERGPATAFLVLGAMGVAHIAYGVAPIVTTSRGSKPGAVAWLAQALAHWAYFRRVGQPRSAAVLAPFGAVALGVLALDAAWRSLRGGATWKGRDVRD</sequence>
<dbReference type="InterPro" id="IPR029044">
    <property type="entry name" value="Nucleotide-diphossugar_trans"/>
</dbReference>
<reference evidence="3 4" key="1">
    <citation type="journal article" date="2019" name="Int. J. Syst. Evol. Microbiol.">
        <title>The Global Catalogue of Microorganisms (GCM) 10K type strain sequencing project: providing services to taxonomists for standard genome sequencing and annotation.</title>
        <authorList>
            <consortium name="The Broad Institute Genomics Platform"/>
            <consortium name="The Broad Institute Genome Sequencing Center for Infectious Disease"/>
            <person name="Wu L."/>
            <person name="Ma J."/>
        </authorList>
    </citation>
    <scope>NUCLEOTIDE SEQUENCE [LARGE SCALE GENOMIC DNA]</scope>
    <source>
        <strain evidence="3 4">JCM 3380</strain>
    </source>
</reference>
<dbReference type="CDD" id="cd06423">
    <property type="entry name" value="CESA_like"/>
    <property type="match status" value="1"/>
</dbReference>
<evidence type="ECO:0000313" key="3">
    <source>
        <dbReference type="EMBL" id="GAA0254459.1"/>
    </source>
</evidence>
<organism evidence="3 4">
    <name type="scientific">Saccharothrix mutabilis subsp. mutabilis</name>
    <dbReference type="NCBI Taxonomy" id="66855"/>
    <lineage>
        <taxon>Bacteria</taxon>
        <taxon>Bacillati</taxon>
        <taxon>Actinomycetota</taxon>
        <taxon>Actinomycetes</taxon>
        <taxon>Pseudonocardiales</taxon>
        <taxon>Pseudonocardiaceae</taxon>
        <taxon>Saccharothrix</taxon>
    </lineage>
</organism>
<keyword evidence="1" id="KW-0472">Membrane</keyword>
<dbReference type="SUPFAM" id="SSF53448">
    <property type="entry name" value="Nucleotide-diphospho-sugar transferases"/>
    <property type="match status" value="1"/>
</dbReference>
<name>A0ABN0ULG3_9PSEU</name>
<dbReference type="RefSeq" id="WP_343937974.1">
    <property type="nucleotide sequence ID" value="NZ_BAAABU010000022.1"/>
</dbReference>
<dbReference type="Gene3D" id="3.90.550.10">
    <property type="entry name" value="Spore Coat Polysaccharide Biosynthesis Protein SpsA, Chain A"/>
    <property type="match status" value="1"/>
</dbReference>
<evidence type="ECO:0000256" key="1">
    <source>
        <dbReference type="SAM" id="Phobius"/>
    </source>
</evidence>
<keyword evidence="1" id="KW-1133">Transmembrane helix</keyword>
<evidence type="ECO:0000259" key="2">
    <source>
        <dbReference type="Pfam" id="PF00535"/>
    </source>
</evidence>
<keyword evidence="4" id="KW-1185">Reference proteome</keyword>
<feature type="domain" description="Glycosyltransferase 2-like" evidence="2">
    <location>
        <begin position="40"/>
        <end position="207"/>
    </location>
</feature>
<comment type="caution">
    <text evidence="3">The sequence shown here is derived from an EMBL/GenBank/DDBJ whole genome shotgun (WGS) entry which is preliminary data.</text>
</comment>
<accession>A0ABN0ULG3</accession>
<dbReference type="InterPro" id="IPR001173">
    <property type="entry name" value="Glyco_trans_2-like"/>
</dbReference>
<gene>
    <name evidence="3" type="ORF">GCM10010492_64040</name>
</gene>
<dbReference type="Pfam" id="PF00535">
    <property type="entry name" value="Glycos_transf_2"/>
    <property type="match status" value="1"/>
</dbReference>